<accession>A0A1S1Z3T0</accession>
<dbReference type="Proteomes" id="UP000179797">
    <property type="component" value="Unassembled WGS sequence"/>
</dbReference>
<dbReference type="InterPro" id="IPR021257">
    <property type="entry name" value="DUF2809"/>
</dbReference>
<feature type="transmembrane region" description="Helical" evidence="1">
    <location>
        <begin position="59"/>
        <end position="79"/>
    </location>
</feature>
<reference evidence="2 3" key="1">
    <citation type="journal article" date="2012" name="Int. J. Syst. Evol. Microbiol.">
        <title>Flammeovirga pacifica sp. nov., isolated from deep-sea sediment.</title>
        <authorList>
            <person name="Xu H."/>
            <person name="Fu Y."/>
            <person name="Yang N."/>
            <person name="Ding Z."/>
            <person name="Lai Q."/>
            <person name="Zeng R."/>
        </authorList>
    </citation>
    <scope>NUCLEOTIDE SEQUENCE [LARGE SCALE GENOMIC DNA]</scope>
    <source>
        <strain evidence="3">DSM 24597 / LMG 26175 / WPAGA1</strain>
    </source>
</reference>
<organism evidence="2 3">
    <name type="scientific">Flammeovirga pacifica</name>
    <dbReference type="NCBI Taxonomy" id="915059"/>
    <lineage>
        <taxon>Bacteria</taxon>
        <taxon>Pseudomonadati</taxon>
        <taxon>Bacteroidota</taxon>
        <taxon>Cytophagia</taxon>
        <taxon>Cytophagales</taxon>
        <taxon>Flammeovirgaceae</taxon>
        <taxon>Flammeovirga</taxon>
    </lineage>
</organism>
<sequence length="129" mass="14844">MPRHRLTYFFYILCVIGLGLLSRTCYIPELIYPYLGDFLYAVMFYCIVAFLFKNKSSKYIFLISVSICYLIECQQLLSFDWLIAFRNTTVGSLILGHGFLWSDIVSYTLGGITAFGLEKTGLLKKKIAF</sequence>
<dbReference type="EMBL" id="JRYR02000001">
    <property type="protein sequence ID" value="OHX67930.1"/>
    <property type="molecule type" value="Genomic_DNA"/>
</dbReference>
<dbReference type="OrthoDB" id="5360192at2"/>
<proteinExistence type="predicted"/>
<comment type="caution">
    <text evidence="2">The sequence shown here is derived from an EMBL/GenBank/DDBJ whole genome shotgun (WGS) entry which is preliminary data.</text>
</comment>
<evidence type="ECO:0000256" key="1">
    <source>
        <dbReference type="SAM" id="Phobius"/>
    </source>
</evidence>
<protein>
    <recommendedName>
        <fullName evidence="4">DUF2809 domain-containing protein</fullName>
    </recommendedName>
</protein>
<evidence type="ECO:0000313" key="3">
    <source>
        <dbReference type="Proteomes" id="UP000179797"/>
    </source>
</evidence>
<feature type="transmembrane region" description="Helical" evidence="1">
    <location>
        <begin position="7"/>
        <end position="24"/>
    </location>
</feature>
<evidence type="ECO:0008006" key="4">
    <source>
        <dbReference type="Google" id="ProtNLM"/>
    </source>
</evidence>
<keyword evidence="3" id="KW-1185">Reference proteome</keyword>
<feature type="transmembrane region" description="Helical" evidence="1">
    <location>
        <begin position="99"/>
        <end position="117"/>
    </location>
</feature>
<gene>
    <name evidence="2" type="ORF">NH26_17075</name>
</gene>
<keyword evidence="1" id="KW-1133">Transmembrane helix</keyword>
<evidence type="ECO:0000313" key="2">
    <source>
        <dbReference type="EMBL" id="OHX67930.1"/>
    </source>
</evidence>
<dbReference type="STRING" id="915059.NH26_17075"/>
<dbReference type="AlphaFoldDB" id="A0A1S1Z3T0"/>
<keyword evidence="1" id="KW-0472">Membrane</keyword>
<name>A0A1S1Z3T0_FLAPC</name>
<dbReference type="Pfam" id="PF10990">
    <property type="entry name" value="DUF2809"/>
    <property type="match status" value="1"/>
</dbReference>
<dbReference type="RefSeq" id="WP_044219893.1">
    <property type="nucleotide sequence ID" value="NZ_JRYR02000001.1"/>
</dbReference>
<keyword evidence="1" id="KW-0812">Transmembrane</keyword>
<feature type="transmembrane region" description="Helical" evidence="1">
    <location>
        <begin position="30"/>
        <end position="52"/>
    </location>
</feature>